<dbReference type="RefSeq" id="WP_003323238.1">
    <property type="nucleotide sequence ID" value="NZ_ALPT02000084.1"/>
</dbReference>
<dbReference type="PROSITE" id="PS50035">
    <property type="entry name" value="PLD"/>
    <property type="match status" value="2"/>
</dbReference>
<reference evidence="11 13" key="2">
    <citation type="submission" date="2014-01" db="EMBL/GenBank/DDBJ databases">
        <title>Draft genome sequencing of Bacillus alcalophilus CGMCC 1.3604.</title>
        <authorList>
            <person name="Yang J."/>
            <person name="Diao L."/>
            <person name="Yang S."/>
        </authorList>
    </citation>
    <scope>NUCLEOTIDE SEQUENCE [LARGE SCALE GENOMIC DNA]</scope>
    <source>
        <strain evidence="11 13">CGMCC 1.3604</strain>
    </source>
</reference>
<dbReference type="GO" id="GO:0008808">
    <property type="term" value="F:cardiolipin synthase activity"/>
    <property type="evidence" value="ECO:0007669"/>
    <property type="project" value="UniProtKB-UniRule"/>
</dbReference>
<dbReference type="Proteomes" id="UP000297014">
    <property type="component" value="Unassembled WGS sequence"/>
</dbReference>
<dbReference type="PANTHER" id="PTHR21248:SF7">
    <property type="entry name" value="MINOR CARDIOLIPIN SYNTHASE CLSB"/>
    <property type="match status" value="1"/>
</dbReference>
<dbReference type="NCBIfam" id="TIGR04265">
    <property type="entry name" value="bac_cardiolipin"/>
    <property type="match status" value="1"/>
</dbReference>
<dbReference type="SUPFAM" id="SSF56024">
    <property type="entry name" value="Phospholipase D/nuclease"/>
    <property type="match status" value="2"/>
</dbReference>
<dbReference type="GO" id="GO:0005886">
    <property type="term" value="C:plasma membrane"/>
    <property type="evidence" value="ECO:0007669"/>
    <property type="project" value="UniProtKB-SubCell"/>
</dbReference>
<reference evidence="10 12" key="1">
    <citation type="journal article" date="2014" name="Genome Announc.">
        <title>Draft Genome Sequence of Bacillus alcalophilus AV1934, a Classic Alkaliphile Isolated from Human Feces in 1934.</title>
        <authorList>
            <person name="Attie O."/>
            <person name="Jayaprakash A."/>
            <person name="Shah H."/>
            <person name="Paulsen I.T."/>
            <person name="Morino M."/>
            <person name="Takahashi Y."/>
            <person name="Narumi I."/>
            <person name="Sachidanandam R."/>
            <person name="Satoh K."/>
            <person name="Ito M."/>
            <person name="Krulwich T.A."/>
        </authorList>
    </citation>
    <scope>NUCLEOTIDE SEQUENCE [LARGE SCALE GENOMIC DNA]</scope>
    <source>
        <strain evidence="10 12">AV1934</strain>
    </source>
</reference>
<keyword evidence="4" id="KW-0812">Transmembrane</keyword>
<dbReference type="Proteomes" id="UP000002754">
    <property type="component" value="Unassembled WGS sequence"/>
</dbReference>
<keyword evidence="12" id="KW-1185">Reference proteome</keyword>
<evidence type="ECO:0000313" key="11">
    <source>
        <dbReference type="EMBL" id="THG89052.1"/>
    </source>
</evidence>
<dbReference type="Pfam" id="PF13091">
    <property type="entry name" value="PLDc_2"/>
    <property type="match status" value="2"/>
</dbReference>
<accession>A0A094WE56</accession>
<dbReference type="InterPro" id="IPR025202">
    <property type="entry name" value="PLD-like_dom"/>
</dbReference>
<dbReference type="CDD" id="cd09110">
    <property type="entry name" value="PLDc_CLS_1"/>
    <property type="match status" value="1"/>
</dbReference>
<dbReference type="InterPro" id="IPR001736">
    <property type="entry name" value="PLipase_D/transphosphatidylase"/>
</dbReference>
<name>A0A094WE56_ALKAL</name>
<feature type="domain" description="PLD phosphodiesterase" evidence="9">
    <location>
        <begin position="140"/>
        <end position="167"/>
    </location>
</feature>
<gene>
    <name evidence="11" type="ORF">AJ85_19805</name>
    <name evidence="10" type="ORF">BALCAV_0218680</name>
</gene>
<protein>
    <recommendedName>
        <fullName evidence="8">Cardiolipin synthase</fullName>
        <ecNumber evidence="8">2.7.8.-</ecNumber>
    </recommendedName>
</protein>
<evidence type="ECO:0000313" key="10">
    <source>
        <dbReference type="EMBL" id="KGA96044.1"/>
    </source>
</evidence>
<dbReference type="OrthoDB" id="9762009at2"/>
<feature type="domain" description="PLD phosphodiesterase" evidence="9">
    <location>
        <begin position="311"/>
        <end position="338"/>
    </location>
</feature>
<dbReference type="EMBL" id="JALP01000268">
    <property type="protein sequence ID" value="THG89052.1"/>
    <property type="molecule type" value="Genomic_DNA"/>
</dbReference>
<keyword evidence="5" id="KW-0677">Repeat</keyword>
<evidence type="ECO:0000256" key="1">
    <source>
        <dbReference type="ARBA" id="ARBA00004236"/>
    </source>
</evidence>
<dbReference type="PIRSF" id="PIRSF000850">
    <property type="entry name" value="Phospholipase_D_PSS"/>
    <property type="match status" value="1"/>
</dbReference>
<evidence type="ECO:0000256" key="3">
    <source>
        <dbReference type="ARBA" id="ARBA00022679"/>
    </source>
</evidence>
<dbReference type="Gene3D" id="3.30.870.10">
    <property type="entry name" value="Endonuclease Chain A"/>
    <property type="match status" value="2"/>
</dbReference>
<dbReference type="AlphaFoldDB" id="A0A094WE56"/>
<comment type="subcellular location">
    <subcellularLocation>
        <location evidence="1">Cell membrane</location>
    </subcellularLocation>
</comment>
<dbReference type="eggNOG" id="COG1502">
    <property type="taxonomic scope" value="Bacteria"/>
</dbReference>
<evidence type="ECO:0000259" key="9">
    <source>
        <dbReference type="PROSITE" id="PS50035"/>
    </source>
</evidence>
<dbReference type="SMART" id="SM00155">
    <property type="entry name" value="PLDc"/>
    <property type="match status" value="2"/>
</dbReference>
<dbReference type="PANTHER" id="PTHR21248">
    <property type="entry name" value="CARDIOLIPIN SYNTHASE"/>
    <property type="match status" value="1"/>
</dbReference>
<organism evidence="10 12">
    <name type="scientific">Alkalihalobacillus alcalophilus ATCC 27647 = CGMCC 1.3604</name>
    <dbReference type="NCBI Taxonomy" id="1218173"/>
    <lineage>
        <taxon>Bacteria</taxon>
        <taxon>Bacillati</taxon>
        <taxon>Bacillota</taxon>
        <taxon>Bacilli</taxon>
        <taxon>Bacillales</taxon>
        <taxon>Bacillaceae</taxon>
        <taxon>Alkalihalobacillus</taxon>
    </lineage>
</organism>
<dbReference type="EC" id="2.7.8.-" evidence="8"/>
<evidence type="ECO:0000256" key="6">
    <source>
        <dbReference type="ARBA" id="ARBA00022989"/>
    </source>
</evidence>
<comment type="caution">
    <text evidence="10">The sequence shown here is derived from an EMBL/GenBank/DDBJ whole genome shotgun (WGS) entry which is preliminary data.</text>
</comment>
<evidence type="ECO:0000313" key="13">
    <source>
        <dbReference type="Proteomes" id="UP000297014"/>
    </source>
</evidence>
<sequence>MVYALIIIALLLILLGLVWLDFRLGRRSLIINEEPIEPLVRESRMQLLTTGDHFVECLMQDLFHAEKHIHMLFYIFRDDHIGQKIIDLLELKAKQGVKVRLMVDMFGCKISFRNKRKLKKAGVKLHLTPPLSFPYFFFKLNQRNHRKIVICDSKVAYFGGYNIGDEYLGRDPKFGRWRDLHIRMQGNGVQDLQKSFLNDWEDVCHKSFEDASFYPALQPGTQKLIMFPTNGLFLEEQQLKHIEAVKHSLTIATAYFIPSERMMKALIQATKRGVQIKIILPKKSDHPLVREAAFPYFDSLLRSGVQIYQYYRGFFHTKAILFDHDAAYLGTANFDKRSFFINLEQNSYIYDKDFIKLIAAEIDYDISISHQLTMEEYQKRSLYFRLKEKIASAVSDFL</sequence>
<evidence type="ECO:0000313" key="12">
    <source>
        <dbReference type="Proteomes" id="UP000002754"/>
    </source>
</evidence>
<keyword evidence="2" id="KW-1003">Cell membrane</keyword>
<evidence type="ECO:0000256" key="5">
    <source>
        <dbReference type="ARBA" id="ARBA00022737"/>
    </source>
</evidence>
<keyword evidence="3" id="KW-0808">Transferase</keyword>
<evidence type="ECO:0000256" key="2">
    <source>
        <dbReference type="ARBA" id="ARBA00022475"/>
    </source>
</evidence>
<dbReference type="GO" id="GO:0032049">
    <property type="term" value="P:cardiolipin biosynthetic process"/>
    <property type="evidence" value="ECO:0007669"/>
    <property type="project" value="UniProtKB-UniRule"/>
</dbReference>
<keyword evidence="6" id="KW-1133">Transmembrane helix</keyword>
<evidence type="ECO:0000256" key="4">
    <source>
        <dbReference type="ARBA" id="ARBA00022692"/>
    </source>
</evidence>
<proteinExistence type="predicted"/>
<evidence type="ECO:0000256" key="7">
    <source>
        <dbReference type="ARBA" id="ARBA00023136"/>
    </source>
</evidence>
<evidence type="ECO:0000256" key="8">
    <source>
        <dbReference type="NCBIfam" id="TIGR04265"/>
    </source>
</evidence>
<dbReference type="EMBL" id="ALPT02000084">
    <property type="protein sequence ID" value="KGA96044.1"/>
    <property type="molecule type" value="Genomic_DNA"/>
</dbReference>
<dbReference type="InterPro" id="IPR022924">
    <property type="entry name" value="Cardiolipin_synthase"/>
</dbReference>
<dbReference type="CDD" id="cd09112">
    <property type="entry name" value="PLDc_CLS_2"/>
    <property type="match status" value="1"/>
</dbReference>
<dbReference type="STRING" id="1218173.BALCAV_0218680"/>
<keyword evidence="7" id="KW-0472">Membrane</keyword>